<evidence type="ECO:0000313" key="2">
    <source>
        <dbReference type="Proteomes" id="UP000283210"/>
    </source>
</evidence>
<dbReference type="EMBL" id="CM012445">
    <property type="protein sequence ID" value="RVE68906.1"/>
    <property type="molecule type" value="Genomic_DNA"/>
</dbReference>
<reference evidence="1 2" key="1">
    <citation type="submission" date="2018-11" db="EMBL/GenBank/DDBJ databases">
        <authorList>
            <person name="Lopez-Roques C."/>
            <person name="Donnadieu C."/>
            <person name="Bouchez O."/>
            <person name="Klopp C."/>
            <person name="Cabau C."/>
            <person name="Zahm M."/>
        </authorList>
    </citation>
    <scope>NUCLEOTIDE SEQUENCE [LARGE SCALE GENOMIC DNA]</scope>
    <source>
        <strain evidence="1">RS831</strain>
        <tissue evidence="1">Whole body</tissue>
    </source>
</reference>
<sequence>MRAYVIASASAFSACLVYVYIYRSHRSVQTHVLASNKLPSLVYLYAKYWMRTLTRSSGVLHAAAAPEVEYSMVNCRLQGTVFRRFCSAAGYGWDYPEAEFRDIPLCFPEFLCSKLLLLLLTDENFRLSPAGFWGISRPARAEVDIRLSATSRSGSTVWESVLTFLSEGRGSLQNVDERRQHHDEQASGNEKQVELRAPWTAGFQSSWSSSSCSPQQMFCVAARFLSRGSGPASGLWMLSVCLAEIEKHKGVDVITSPVKVVAQFTEPLLVPGRVTIRFGENNEGQSSVKDHTFCMEQHGRSTPLLIGVISRTQFN</sequence>
<proteinExistence type="predicted"/>
<dbReference type="AlphaFoldDB" id="A0A3S2PST7"/>
<dbReference type="PROSITE" id="PS51257">
    <property type="entry name" value="PROKAR_LIPOPROTEIN"/>
    <property type="match status" value="1"/>
</dbReference>
<protein>
    <recommendedName>
        <fullName evidence="3">MaoC-like domain-containing protein</fullName>
    </recommendedName>
</protein>
<dbReference type="Proteomes" id="UP000283210">
    <property type="component" value="Chromosome 9"/>
</dbReference>
<evidence type="ECO:0000313" key="1">
    <source>
        <dbReference type="EMBL" id="RVE68906.1"/>
    </source>
</evidence>
<evidence type="ECO:0008006" key="3">
    <source>
        <dbReference type="Google" id="ProtNLM"/>
    </source>
</evidence>
<reference evidence="1 2" key="2">
    <citation type="submission" date="2019-01" db="EMBL/GenBank/DDBJ databases">
        <title>A chromosome length genome reference of the Java medaka (oryzias javanicus).</title>
        <authorList>
            <person name="Herpin A."/>
            <person name="Takehana Y."/>
            <person name="Naruse K."/>
            <person name="Ansai S."/>
            <person name="Kawaguchi M."/>
        </authorList>
    </citation>
    <scope>NUCLEOTIDE SEQUENCE [LARGE SCALE GENOMIC DNA]</scope>
    <source>
        <strain evidence="1">RS831</strain>
        <tissue evidence="1">Whole body</tissue>
    </source>
</reference>
<dbReference type="Gene3D" id="3.10.129.10">
    <property type="entry name" value="Hotdog Thioesterase"/>
    <property type="match status" value="1"/>
</dbReference>
<keyword evidence="2" id="KW-1185">Reference proteome</keyword>
<organism evidence="1 2">
    <name type="scientific">Oryzias javanicus</name>
    <name type="common">Javanese ricefish</name>
    <name type="synonym">Aplocheilus javanicus</name>
    <dbReference type="NCBI Taxonomy" id="123683"/>
    <lineage>
        <taxon>Eukaryota</taxon>
        <taxon>Metazoa</taxon>
        <taxon>Chordata</taxon>
        <taxon>Craniata</taxon>
        <taxon>Vertebrata</taxon>
        <taxon>Euteleostomi</taxon>
        <taxon>Actinopterygii</taxon>
        <taxon>Neopterygii</taxon>
        <taxon>Teleostei</taxon>
        <taxon>Neoteleostei</taxon>
        <taxon>Acanthomorphata</taxon>
        <taxon>Ovalentaria</taxon>
        <taxon>Atherinomorphae</taxon>
        <taxon>Beloniformes</taxon>
        <taxon>Adrianichthyidae</taxon>
        <taxon>Oryziinae</taxon>
        <taxon>Oryzias</taxon>
    </lineage>
</organism>
<gene>
    <name evidence="1" type="ORF">OJAV_G00096150</name>
</gene>
<name>A0A3S2PST7_ORYJA</name>
<accession>A0A3S2PST7</accession>
<dbReference type="OrthoDB" id="533830at2759"/>